<dbReference type="InterPro" id="IPR018062">
    <property type="entry name" value="HTH_AraC-typ_CS"/>
</dbReference>
<dbReference type="GO" id="GO:0003700">
    <property type="term" value="F:DNA-binding transcription factor activity"/>
    <property type="evidence" value="ECO:0007669"/>
    <property type="project" value="InterPro"/>
</dbReference>
<dbReference type="GO" id="GO:0005737">
    <property type="term" value="C:cytoplasm"/>
    <property type="evidence" value="ECO:0007669"/>
    <property type="project" value="UniProtKB-SubCell"/>
</dbReference>
<proteinExistence type="predicted"/>
<dbReference type="Pfam" id="PF12833">
    <property type="entry name" value="HTH_18"/>
    <property type="match status" value="1"/>
</dbReference>
<name>A0A9D2IGW8_9FIRM</name>
<evidence type="ECO:0000256" key="10">
    <source>
        <dbReference type="PROSITE-ProRule" id="PRU00169"/>
    </source>
</evidence>
<evidence type="ECO:0000256" key="9">
    <source>
        <dbReference type="ARBA" id="ARBA00024867"/>
    </source>
</evidence>
<dbReference type="Gene3D" id="1.10.10.60">
    <property type="entry name" value="Homeodomain-like"/>
    <property type="match status" value="2"/>
</dbReference>
<evidence type="ECO:0000256" key="6">
    <source>
        <dbReference type="ARBA" id="ARBA00023015"/>
    </source>
</evidence>
<dbReference type="GO" id="GO:0043565">
    <property type="term" value="F:sequence-specific DNA binding"/>
    <property type="evidence" value="ECO:0007669"/>
    <property type="project" value="InterPro"/>
</dbReference>
<evidence type="ECO:0000259" key="12">
    <source>
        <dbReference type="PROSITE" id="PS50110"/>
    </source>
</evidence>
<keyword evidence="3" id="KW-0963">Cytoplasm</keyword>
<gene>
    <name evidence="13" type="ORF">IAA08_11890</name>
</gene>
<accession>A0A9D2IGW8</accession>
<comment type="caution">
    <text evidence="13">The sequence shown here is derived from an EMBL/GenBank/DDBJ whole genome shotgun (WGS) entry which is preliminary data.</text>
</comment>
<keyword evidence="4 10" id="KW-0597">Phosphoprotein</keyword>
<dbReference type="InterPro" id="IPR009057">
    <property type="entry name" value="Homeodomain-like_sf"/>
</dbReference>
<evidence type="ECO:0000313" key="14">
    <source>
        <dbReference type="Proteomes" id="UP000824024"/>
    </source>
</evidence>
<evidence type="ECO:0000256" key="3">
    <source>
        <dbReference type="ARBA" id="ARBA00022490"/>
    </source>
</evidence>
<dbReference type="Proteomes" id="UP000824024">
    <property type="component" value="Unassembled WGS sequence"/>
</dbReference>
<feature type="domain" description="Response regulatory" evidence="12">
    <location>
        <begin position="16"/>
        <end position="133"/>
    </location>
</feature>
<evidence type="ECO:0000256" key="1">
    <source>
        <dbReference type="ARBA" id="ARBA00004496"/>
    </source>
</evidence>
<dbReference type="InterPro" id="IPR001789">
    <property type="entry name" value="Sig_transdc_resp-reg_receiver"/>
</dbReference>
<comment type="subcellular location">
    <subcellularLocation>
        <location evidence="1">Cytoplasm</location>
    </subcellularLocation>
</comment>
<comment type="function">
    <text evidence="9">May play the central regulatory role in sporulation. It may be an element of the effector pathway responsible for the activation of sporulation genes in response to nutritional stress. Spo0A may act in concert with spo0H (a sigma factor) to control the expression of some genes that are critical to the sporulation process.</text>
</comment>
<dbReference type="Gene3D" id="3.40.50.2300">
    <property type="match status" value="1"/>
</dbReference>
<keyword evidence="5" id="KW-0902">Two-component regulatory system</keyword>
<dbReference type="EMBL" id="DXCH01000317">
    <property type="protein sequence ID" value="HIZ08620.1"/>
    <property type="molecule type" value="Genomic_DNA"/>
</dbReference>
<feature type="modified residue" description="4-aspartylphosphate" evidence="10">
    <location>
        <position position="68"/>
    </location>
</feature>
<dbReference type="SUPFAM" id="SSF46689">
    <property type="entry name" value="Homeodomain-like"/>
    <property type="match status" value="2"/>
</dbReference>
<protein>
    <recommendedName>
        <fullName evidence="2">Stage 0 sporulation protein A homolog</fullName>
    </recommendedName>
</protein>
<evidence type="ECO:0000256" key="4">
    <source>
        <dbReference type="ARBA" id="ARBA00022553"/>
    </source>
</evidence>
<evidence type="ECO:0000256" key="8">
    <source>
        <dbReference type="ARBA" id="ARBA00023163"/>
    </source>
</evidence>
<dbReference type="PROSITE" id="PS00041">
    <property type="entry name" value="HTH_ARAC_FAMILY_1"/>
    <property type="match status" value="1"/>
</dbReference>
<dbReference type="InterPro" id="IPR018060">
    <property type="entry name" value="HTH_AraC"/>
</dbReference>
<dbReference type="SMART" id="SM00342">
    <property type="entry name" value="HTH_ARAC"/>
    <property type="match status" value="1"/>
</dbReference>
<feature type="domain" description="HTH araC/xylS-type" evidence="11">
    <location>
        <begin position="441"/>
        <end position="539"/>
    </location>
</feature>
<keyword evidence="7" id="KW-0238">DNA-binding</keyword>
<dbReference type="PANTHER" id="PTHR42713:SF3">
    <property type="entry name" value="TRANSCRIPTIONAL REGULATORY PROTEIN HPTR"/>
    <property type="match status" value="1"/>
</dbReference>
<dbReference type="AlphaFoldDB" id="A0A9D2IGW8"/>
<evidence type="ECO:0000259" key="11">
    <source>
        <dbReference type="PROSITE" id="PS01124"/>
    </source>
</evidence>
<dbReference type="PROSITE" id="PS50110">
    <property type="entry name" value="RESPONSE_REGULATORY"/>
    <property type="match status" value="1"/>
</dbReference>
<dbReference type="PROSITE" id="PS01124">
    <property type="entry name" value="HTH_ARAC_FAMILY_2"/>
    <property type="match status" value="1"/>
</dbReference>
<keyword evidence="8" id="KW-0804">Transcription</keyword>
<organism evidence="13 14">
    <name type="scientific">Candidatus Eubacterium avistercoris</name>
    <dbReference type="NCBI Taxonomy" id="2838567"/>
    <lineage>
        <taxon>Bacteria</taxon>
        <taxon>Bacillati</taxon>
        <taxon>Bacillota</taxon>
        <taxon>Clostridia</taxon>
        <taxon>Eubacteriales</taxon>
        <taxon>Eubacteriaceae</taxon>
        <taxon>Eubacterium</taxon>
    </lineage>
</organism>
<dbReference type="InterPro" id="IPR011006">
    <property type="entry name" value="CheY-like_superfamily"/>
</dbReference>
<keyword evidence="6" id="KW-0805">Transcription regulation</keyword>
<dbReference type="SMART" id="SM00448">
    <property type="entry name" value="REC"/>
    <property type="match status" value="1"/>
</dbReference>
<dbReference type="InterPro" id="IPR051552">
    <property type="entry name" value="HptR"/>
</dbReference>
<evidence type="ECO:0000256" key="5">
    <source>
        <dbReference type="ARBA" id="ARBA00023012"/>
    </source>
</evidence>
<evidence type="ECO:0000256" key="7">
    <source>
        <dbReference type="ARBA" id="ARBA00023125"/>
    </source>
</evidence>
<reference evidence="13" key="2">
    <citation type="submission" date="2021-04" db="EMBL/GenBank/DDBJ databases">
        <authorList>
            <person name="Gilroy R."/>
        </authorList>
    </citation>
    <scope>NUCLEOTIDE SEQUENCE</scope>
    <source>
        <strain evidence="13">CHK192-9172</strain>
    </source>
</reference>
<evidence type="ECO:0000313" key="13">
    <source>
        <dbReference type="EMBL" id="HIZ08620.1"/>
    </source>
</evidence>
<sequence>MNGKLQTMKEDDKMYSLVLLDDEKIVLQGIQKVFHLEDYGFQVTGAFNNPLKALENLEELKPDLIITDVKMPQMDGLEFSARVKEILPDTEIVILSGYDEFSNAQHALKLGVRDYLLKPIKKADFAAMLTRMRKRIEEKAAQAAYYESLQKYAESNHTELKNQFFLELAETGKYDEGYIRTFCQQMHLDMADACMILVKVVINDVHIQGDYMSAVGKITEELKGLLEDFAGTEVFLSDEEIYFLIWGEKEEIEASEEDIRNTAESFEEELRHRQVLVYTGISRPVTGLGQLLIARNECDNQILMGSGREDQNGRGKYDLAGGDIKIPYDDIETLFAAISMNDAEKMRNSIERIYDQPANALYRDFSSSLTFLILLRLGRMISRYESEGDRELFSGRMPDMKELQKDYPSAAQQKELIGNTAFVLADLIATKEVASPKKIVRDALNYIREHYNENISLTEVSENINISKNYLCDIFKKELNVTFINYVTSLRIEKAKELLVSTDMKMYEISAAVGYNDYAYFSQIFKRQTGTTLSAYRRRN</sequence>
<dbReference type="Pfam" id="PF00072">
    <property type="entry name" value="Response_reg"/>
    <property type="match status" value="1"/>
</dbReference>
<dbReference type="SUPFAM" id="SSF52172">
    <property type="entry name" value="CheY-like"/>
    <property type="match status" value="1"/>
</dbReference>
<dbReference type="PANTHER" id="PTHR42713">
    <property type="entry name" value="HISTIDINE KINASE-RELATED"/>
    <property type="match status" value="1"/>
</dbReference>
<evidence type="ECO:0000256" key="2">
    <source>
        <dbReference type="ARBA" id="ARBA00018672"/>
    </source>
</evidence>
<dbReference type="CDD" id="cd17536">
    <property type="entry name" value="REC_YesN-like"/>
    <property type="match status" value="1"/>
</dbReference>
<reference evidence="13" key="1">
    <citation type="journal article" date="2021" name="PeerJ">
        <title>Extensive microbial diversity within the chicken gut microbiome revealed by metagenomics and culture.</title>
        <authorList>
            <person name="Gilroy R."/>
            <person name="Ravi A."/>
            <person name="Getino M."/>
            <person name="Pursley I."/>
            <person name="Horton D.L."/>
            <person name="Alikhan N.F."/>
            <person name="Baker D."/>
            <person name="Gharbi K."/>
            <person name="Hall N."/>
            <person name="Watson M."/>
            <person name="Adriaenssens E.M."/>
            <person name="Foster-Nyarko E."/>
            <person name="Jarju S."/>
            <person name="Secka A."/>
            <person name="Antonio M."/>
            <person name="Oren A."/>
            <person name="Chaudhuri R.R."/>
            <person name="La Ragione R."/>
            <person name="Hildebrand F."/>
            <person name="Pallen M.J."/>
        </authorList>
    </citation>
    <scope>NUCLEOTIDE SEQUENCE</scope>
    <source>
        <strain evidence="13">CHK192-9172</strain>
    </source>
</reference>
<dbReference type="GO" id="GO:0000160">
    <property type="term" value="P:phosphorelay signal transduction system"/>
    <property type="evidence" value="ECO:0007669"/>
    <property type="project" value="UniProtKB-KW"/>
</dbReference>